<dbReference type="OrthoDB" id="620353at2759"/>
<comment type="subcellular location">
    <subcellularLocation>
        <location evidence="1">Membrane</location>
        <topology evidence="1">Multi-pass membrane protein</topology>
    </subcellularLocation>
</comment>
<dbReference type="OMA" id="NDKTDWQ"/>
<dbReference type="GeneID" id="112285916"/>
<evidence type="ECO:0000313" key="8">
    <source>
        <dbReference type="EnsemblPlants" id="Pp3c8_3750V3.1"/>
    </source>
</evidence>
<reference evidence="8" key="3">
    <citation type="submission" date="2020-12" db="UniProtKB">
        <authorList>
            <consortium name="EnsemblPlants"/>
        </authorList>
    </citation>
    <scope>IDENTIFICATION</scope>
</reference>
<reference evidence="7 9" key="1">
    <citation type="journal article" date="2008" name="Science">
        <title>The Physcomitrella genome reveals evolutionary insights into the conquest of land by plants.</title>
        <authorList>
            <person name="Rensing S."/>
            <person name="Lang D."/>
            <person name="Zimmer A."/>
            <person name="Terry A."/>
            <person name="Salamov A."/>
            <person name="Shapiro H."/>
            <person name="Nishiyama T."/>
            <person name="Perroud P.-F."/>
            <person name="Lindquist E."/>
            <person name="Kamisugi Y."/>
            <person name="Tanahashi T."/>
            <person name="Sakakibara K."/>
            <person name="Fujita T."/>
            <person name="Oishi K."/>
            <person name="Shin-I T."/>
            <person name="Kuroki Y."/>
            <person name="Toyoda A."/>
            <person name="Suzuki Y."/>
            <person name="Hashimoto A."/>
            <person name="Yamaguchi K."/>
            <person name="Sugano A."/>
            <person name="Kohara Y."/>
            <person name="Fujiyama A."/>
            <person name="Anterola A."/>
            <person name="Aoki S."/>
            <person name="Ashton N."/>
            <person name="Barbazuk W.B."/>
            <person name="Barker E."/>
            <person name="Bennetzen J."/>
            <person name="Bezanilla M."/>
            <person name="Blankenship R."/>
            <person name="Cho S.H."/>
            <person name="Dutcher S."/>
            <person name="Estelle M."/>
            <person name="Fawcett J.A."/>
            <person name="Gundlach H."/>
            <person name="Hanada K."/>
            <person name="Heyl A."/>
            <person name="Hicks K.A."/>
            <person name="Hugh J."/>
            <person name="Lohr M."/>
            <person name="Mayer K."/>
            <person name="Melkozernov A."/>
            <person name="Murata T."/>
            <person name="Nelson D."/>
            <person name="Pils B."/>
            <person name="Prigge M."/>
            <person name="Reiss B."/>
            <person name="Renner T."/>
            <person name="Rombauts S."/>
            <person name="Rushton P."/>
            <person name="Sanderfoot A."/>
            <person name="Schween G."/>
            <person name="Shiu S.-H."/>
            <person name="Stueber K."/>
            <person name="Theodoulou F.L."/>
            <person name="Tu H."/>
            <person name="Van de Peer Y."/>
            <person name="Verrier P.J."/>
            <person name="Waters E."/>
            <person name="Wood A."/>
            <person name="Yang L."/>
            <person name="Cove D."/>
            <person name="Cuming A."/>
            <person name="Hasebe M."/>
            <person name="Lucas S."/>
            <person name="Mishler D.B."/>
            <person name="Reski R."/>
            <person name="Grigoriev I."/>
            <person name="Quatrano R.S."/>
            <person name="Boore J.L."/>
        </authorList>
    </citation>
    <scope>NUCLEOTIDE SEQUENCE [LARGE SCALE GENOMIC DNA]</scope>
    <source>
        <strain evidence="8 9">cv. Gransden 2004</strain>
    </source>
</reference>
<dbReference type="Gramene" id="Pp3c8_3750V3.3">
    <property type="protein sequence ID" value="Pp3c8_3750V3.3"/>
    <property type="gene ID" value="Pp3c8_3750"/>
</dbReference>
<dbReference type="EnsemblPlants" id="Pp3c8_3750V3.4">
    <property type="protein sequence ID" value="Pp3c8_3750V3.4"/>
    <property type="gene ID" value="Pp3c8_3750"/>
</dbReference>
<gene>
    <name evidence="8" type="primary">LOC112285916</name>
    <name evidence="7" type="ORF">PHYPA_011121</name>
</gene>
<dbReference type="EnsemblPlants" id="Pp3c8_3750V3.2">
    <property type="protein sequence ID" value="Pp3c8_3750V3.2"/>
    <property type="gene ID" value="Pp3c8_3750"/>
</dbReference>
<dbReference type="Proteomes" id="UP000006727">
    <property type="component" value="Chromosome 8"/>
</dbReference>
<evidence type="ECO:0000256" key="2">
    <source>
        <dbReference type="ARBA" id="ARBA00006840"/>
    </source>
</evidence>
<dbReference type="Gramene" id="Pp3c8_3750V3.2">
    <property type="protein sequence ID" value="Pp3c8_3750V3.2"/>
    <property type="gene ID" value="Pp3c8_3750"/>
</dbReference>
<protein>
    <submittedName>
        <fullName evidence="7 8">Uncharacterized protein</fullName>
    </submittedName>
</protein>
<feature type="transmembrane region" description="Helical" evidence="6">
    <location>
        <begin position="238"/>
        <end position="262"/>
    </location>
</feature>
<organism evidence="7">
    <name type="scientific">Physcomitrium patens</name>
    <name type="common">Spreading-leaved earth moss</name>
    <name type="synonym">Physcomitrella patens</name>
    <dbReference type="NCBI Taxonomy" id="3218"/>
    <lineage>
        <taxon>Eukaryota</taxon>
        <taxon>Viridiplantae</taxon>
        <taxon>Streptophyta</taxon>
        <taxon>Embryophyta</taxon>
        <taxon>Bryophyta</taxon>
        <taxon>Bryophytina</taxon>
        <taxon>Bryopsida</taxon>
        <taxon>Funariidae</taxon>
        <taxon>Funariales</taxon>
        <taxon>Funariaceae</taxon>
        <taxon>Physcomitrium</taxon>
    </lineage>
</organism>
<keyword evidence="3 6" id="KW-0812">Transmembrane</keyword>
<feature type="transmembrane region" description="Helical" evidence="6">
    <location>
        <begin position="53"/>
        <end position="75"/>
    </location>
</feature>
<dbReference type="GO" id="GO:0009506">
    <property type="term" value="C:plasmodesma"/>
    <property type="evidence" value="ECO:0000318"/>
    <property type="project" value="GO_Central"/>
</dbReference>
<dbReference type="EMBL" id="ABEU02000008">
    <property type="protein sequence ID" value="PNR49225.1"/>
    <property type="molecule type" value="Genomic_DNA"/>
</dbReference>
<dbReference type="Pfam" id="PF00335">
    <property type="entry name" value="Tetraspanin"/>
    <property type="match status" value="1"/>
</dbReference>
<dbReference type="GO" id="GO:0009734">
    <property type="term" value="P:auxin-activated signaling pathway"/>
    <property type="evidence" value="ECO:0007669"/>
    <property type="project" value="InterPro"/>
</dbReference>
<evidence type="ECO:0000256" key="6">
    <source>
        <dbReference type="SAM" id="Phobius"/>
    </source>
</evidence>
<evidence type="ECO:0000313" key="9">
    <source>
        <dbReference type="Proteomes" id="UP000006727"/>
    </source>
</evidence>
<evidence type="ECO:0000256" key="3">
    <source>
        <dbReference type="ARBA" id="ARBA00022692"/>
    </source>
</evidence>
<accession>A9RY93</accession>
<evidence type="ECO:0000313" key="7">
    <source>
        <dbReference type="EMBL" id="PNR49225.1"/>
    </source>
</evidence>
<name>A9RY93_PHYPA</name>
<evidence type="ECO:0000256" key="4">
    <source>
        <dbReference type="ARBA" id="ARBA00022989"/>
    </source>
</evidence>
<dbReference type="GO" id="GO:0005886">
    <property type="term" value="C:plasma membrane"/>
    <property type="evidence" value="ECO:0000318"/>
    <property type="project" value="GO_Central"/>
</dbReference>
<dbReference type="HOGENOM" id="CLU_066970_0_0_1"/>
<sequence>MDDVYLKDEKPVSNTVSFVKGINALAVLLAIALLSLGIWLATRPGDCEKYATVPVFLAGAFFLLVAVLGLFGSWFAIIPILYTYLVLTFATLIGFLILTIFIFAVTSKGGGYAVAGQTFQEYKVSDYSNYVQDRLNRVSNWNHIKAVIAASDSCAKFDQISPVDYPYSNLDPIQSGCCRPPAECGYAMSGRGTFTTTSVPLSANPDCQRYSNDASIKCYDCDSCKGGVAQDLKKTGRVAGIITLVIFFALVAILVVACSVGHRFARENFHRV</sequence>
<keyword evidence="9" id="KW-1185">Reference proteome</keyword>
<dbReference type="PaxDb" id="3218-PP1S35_257V6.1"/>
<dbReference type="Gramene" id="Pp3c8_3750V3.4">
    <property type="protein sequence ID" value="Pp3c8_3750V3.4"/>
    <property type="gene ID" value="Pp3c8_3750"/>
</dbReference>
<feature type="transmembrane region" description="Helical" evidence="6">
    <location>
        <begin position="81"/>
        <end position="105"/>
    </location>
</feature>
<reference evidence="7 9" key="2">
    <citation type="journal article" date="2018" name="Plant J.">
        <title>The Physcomitrella patens chromosome-scale assembly reveals moss genome structure and evolution.</title>
        <authorList>
            <person name="Lang D."/>
            <person name="Ullrich K.K."/>
            <person name="Murat F."/>
            <person name="Fuchs J."/>
            <person name="Jenkins J."/>
            <person name="Haas F.B."/>
            <person name="Piednoel M."/>
            <person name="Gundlach H."/>
            <person name="Van Bel M."/>
            <person name="Meyberg R."/>
            <person name="Vives C."/>
            <person name="Morata J."/>
            <person name="Symeonidi A."/>
            <person name="Hiss M."/>
            <person name="Muchero W."/>
            <person name="Kamisugi Y."/>
            <person name="Saleh O."/>
            <person name="Blanc G."/>
            <person name="Decker E.L."/>
            <person name="van Gessel N."/>
            <person name="Grimwood J."/>
            <person name="Hayes R.D."/>
            <person name="Graham S.W."/>
            <person name="Gunter L.E."/>
            <person name="McDaniel S.F."/>
            <person name="Hoernstein S.N.W."/>
            <person name="Larsson A."/>
            <person name="Li F.W."/>
            <person name="Perroud P.F."/>
            <person name="Phillips J."/>
            <person name="Ranjan P."/>
            <person name="Rokshar D.S."/>
            <person name="Rothfels C.J."/>
            <person name="Schneider L."/>
            <person name="Shu S."/>
            <person name="Stevenson D.W."/>
            <person name="Thummler F."/>
            <person name="Tillich M."/>
            <person name="Villarreal Aguilar J.C."/>
            <person name="Widiez T."/>
            <person name="Wong G.K."/>
            <person name="Wymore A."/>
            <person name="Zhang Y."/>
            <person name="Zimmer A.D."/>
            <person name="Quatrano R.S."/>
            <person name="Mayer K.F.X."/>
            <person name="Goodstein D."/>
            <person name="Casacuberta J.M."/>
            <person name="Vandepoele K."/>
            <person name="Reski R."/>
            <person name="Cuming A.C."/>
            <person name="Tuskan G.A."/>
            <person name="Maumus F."/>
            <person name="Salse J."/>
            <person name="Schmutz J."/>
            <person name="Rensing S.A."/>
        </authorList>
    </citation>
    <scope>NUCLEOTIDE SEQUENCE [LARGE SCALE GENOMIC DNA]</scope>
    <source>
        <strain evidence="8 9">cv. Gransden 2004</strain>
    </source>
</reference>
<evidence type="ECO:0000256" key="5">
    <source>
        <dbReference type="ARBA" id="ARBA00023136"/>
    </source>
</evidence>
<dbReference type="KEGG" id="ppp:112285916"/>
<feature type="transmembrane region" description="Helical" evidence="6">
    <location>
        <begin position="20"/>
        <end position="41"/>
    </location>
</feature>
<dbReference type="AlphaFoldDB" id="A9RY93"/>
<proteinExistence type="inferred from homology"/>
<comment type="similarity">
    <text evidence="2">Belongs to the tetraspanin (TM4SF) family.</text>
</comment>
<dbReference type="RefSeq" id="XP_024383065.1">
    <property type="nucleotide sequence ID" value="XM_024527297.2"/>
</dbReference>
<dbReference type="InterPro" id="IPR018499">
    <property type="entry name" value="Tetraspanin/Peripherin"/>
</dbReference>
<dbReference type="Gramene" id="Pp3c8_3750V3.1">
    <property type="protein sequence ID" value="Pp3c8_3750V3.1"/>
    <property type="gene ID" value="Pp3c8_3750"/>
</dbReference>
<evidence type="ECO:0000256" key="1">
    <source>
        <dbReference type="ARBA" id="ARBA00004141"/>
    </source>
</evidence>
<dbReference type="RefSeq" id="XP_024383066.1">
    <property type="nucleotide sequence ID" value="XM_024527298.2"/>
</dbReference>
<dbReference type="EnsemblPlants" id="Pp3c8_3750V3.1">
    <property type="protein sequence ID" value="Pp3c8_3750V3.1"/>
    <property type="gene ID" value="Pp3c8_3750"/>
</dbReference>
<keyword evidence="5 6" id="KW-0472">Membrane</keyword>
<dbReference type="InterPro" id="IPR044991">
    <property type="entry name" value="TET_plant"/>
</dbReference>
<dbReference type="PANTHER" id="PTHR32191">
    <property type="entry name" value="TETRASPANIN-8-RELATED"/>
    <property type="match status" value="1"/>
</dbReference>
<dbReference type="RefSeq" id="XP_024383067.1">
    <property type="nucleotide sequence ID" value="XM_024527299.2"/>
</dbReference>
<keyword evidence="4 6" id="KW-1133">Transmembrane helix</keyword>
<dbReference type="eggNOG" id="ENOG502QQQM">
    <property type="taxonomic scope" value="Eukaryota"/>
</dbReference>
<dbReference type="EnsemblPlants" id="Pp3c8_3750V3.3">
    <property type="protein sequence ID" value="Pp3c8_3750V3.3"/>
    <property type="gene ID" value="Pp3c8_3750"/>
</dbReference>